<feature type="domain" description="PPM-type phosphatase" evidence="4">
    <location>
        <begin position="138"/>
        <end position="370"/>
    </location>
</feature>
<name>A0A941IFI3_9ACTN</name>
<keyword evidence="3" id="KW-1133">Transmembrane helix</keyword>
<keyword evidence="3" id="KW-0472">Membrane</keyword>
<evidence type="ECO:0000256" key="1">
    <source>
        <dbReference type="ARBA" id="ARBA00022801"/>
    </source>
</evidence>
<sequence length="412" mass="43907">MSSPRTPLWRHPRAITAGMLVVLATMLLIDEFTPPSIRLGPVMVAVPALAAVFCTPLEVLLILAATLVAVILAADVNQQLDQANFPVQLGAIALISIAALGASIVRARRERDLAKSRTVAEVTQRLLLRPLPRRIGELSFSSLYLAADEEALIGGDLYGVIDTGDGVRVLIGDAQGKGLAALEMASYVLGAFRRLSRRRLPLTSLAAAMDEEFRTELAESAAMSGDPRRTRGGSYQEEGFVTALLLEIPKSDGALSVLNLGHTEPFLIRQGTATPIRPGAFAAPLGLGDLSGPAPAADAVPFPPDATILLYTDGLIEARNRAGEFYPFAERLNRLADLHPDDLLRAIHDDLRRYVGTRLSDDIAMVAIRRSGVPSRVESVVDEAGGMAGGFDRSRPVADAGRGGLERSADQV</sequence>
<dbReference type="EMBL" id="JAGSOH010000003">
    <property type="protein sequence ID" value="MBR7825074.1"/>
    <property type="molecule type" value="Genomic_DNA"/>
</dbReference>
<keyword evidence="3" id="KW-0812">Transmembrane</keyword>
<dbReference type="SMART" id="SM00331">
    <property type="entry name" value="PP2C_SIG"/>
    <property type="match status" value="1"/>
</dbReference>
<dbReference type="InterPro" id="IPR001932">
    <property type="entry name" value="PPM-type_phosphatase-like_dom"/>
</dbReference>
<dbReference type="InterPro" id="IPR036457">
    <property type="entry name" value="PPM-type-like_dom_sf"/>
</dbReference>
<dbReference type="RefSeq" id="WP_212516234.1">
    <property type="nucleotide sequence ID" value="NZ_JAGSOH010000003.1"/>
</dbReference>
<comment type="caution">
    <text evidence="5">The sequence shown here is derived from an EMBL/GenBank/DDBJ whole genome shotgun (WGS) entry which is preliminary data.</text>
</comment>
<gene>
    <name evidence="5" type="ORF">KDK95_02060</name>
</gene>
<dbReference type="Gene3D" id="3.60.40.10">
    <property type="entry name" value="PPM-type phosphatase domain"/>
    <property type="match status" value="1"/>
</dbReference>
<proteinExistence type="predicted"/>
<keyword evidence="1" id="KW-0378">Hydrolase</keyword>
<evidence type="ECO:0000256" key="3">
    <source>
        <dbReference type="SAM" id="Phobius"/>
    </source>
</evidence>
<dbReference type="PANTHER" id="PTHR43156:SF2">
    <property type="entry name" value="STAGE II SPORULATION PROTEIN E"/>
    <property type="match status" value="1"/>
</dbReference>
<accession>A0A941IFI3</accession>
<organism evidence="5 6">
    <name type="scientific">Actinospica acidithermotolerans</name>
    <dbReference type="NCBI Taxonomy" id="2828514"/>
    <lineage>
        <taxon>Bacteria</taxon>
        <taxon>Bacillati</taxon>
        <taxon>Actinomycetota</taxon>
        <taxon>Actinomycetes</taxon>
        <taxon>Catenulisporales</taxon>
        <taxon>Actinospicaceae</taxon>
        <taxon>Actinospica</taxon>
    </lineage>
</organism>
<dbReference type="SUPFAM" id="SSF81606">
    <property type="entry name" value="PP2C-like"/>
    <property type="match status" value="1"/>
</dbReference>
<dbReference type="Proteomes" id="UP000676325">
    <property type="component" value="Unassembled WGS sequence"/>
</dbReference>
<feature type="transmembrane region" description="Helical" evidence="3">
    <location>
        <begin position="12"/>
        <end position="30"/>
    </location>
</feature>
<keyword evidence="6" id="KW-1185">Reference proteome</keyword>
<evidence type="ECO:0000256" key="2">
    <source>
        <dbReference type="SAM" id="MobiDB-lite"/>
    </source>
</evidence>
<evidence type="ECO:0000259" key="4">
    <source>
        <dbReference type="SMART" id="SM00331"/>
    </source>
</evidence>
<dbReference type="Pfam" id="PF07228">
    <property type="entry name" value="SpoIIE"/>
    <property type="match status" value="1"/>
</dbReference>
<dbReference type="InterPro" id="IPR052016">
    <property type="entry name" value="Bact_Sigma-Reg"/>
</dbReference>
<reference evidence="5" key="1">
    <citation type="submission" date="2021-04" db="EMBL/GenBank/DDBJ databases">
        <title>Genome based classification of Actinospica acidithermotolerans sp. nov., an actinobacterium isolated from an Indonesian hot spring.</title>
        <authorList>
            <person name="Kusuma A.B."/>
            <person name="Putra K.E."/>
            <person name="Nafisah S."/>
            <person name="Loh J."/>
            <person name="Nouioui I."/>
            <person name="Goodfellow M."/>
        </authorList>
    </citation>
    <scope>NUCLEOTIDE SEQUENCE</scope>
    <source>
        <strain evidence="5">MGRD01-02</strain>
    </source>
</reference>
<dbReference type="GO" id="GO:0016791">
    <property type="term" value="F:phosphatase activity"/>
    <property type="evidence" value="ECO:0007669"/>
    <property type="project" value="TreeGrafter"/>
</dbReference>
<protein>
    <submittedName>
        <fullName evidence="5">Serine/threonine-protein phosphatase</fullName>
    </submittedName>
</protein>
<feature type="region of interest" description="Disordered" evidence="2">
    <location>
        <begin position="391"/>
        <end position="412"/>
    </location>
</feature>
<feature type="transmembrane region" description="Helical" evidence="3">
    <location>
        <begin position="42"/>
        <end position="73"/>
    </location>
</feature>
<evidence type="ECO:0000313" key="5">
    <source>
        <dbReference type="EMBL" id="MBR7825074.1"/>
    </source>
</evidence>
<dbReference type="AlphaFoldDB" id="A0A941IFI3"/>
<feature type="transmembrane region" description="Helical" evidence="3">
    <location>
        <begin position="85"/>
        <end position="105"/>
    </location>
</feature>
<dbReference type="PANTHER" id="PTHR43156">
    <property type="entry name" value="STAGE II SPORULATION PROTEIN E-RELATED"/>
    <property type="match status" value="1"/>
</dbReference>
<evidence type="ECO:0000313" key="6">
    <source>
        <dbReference type="Proteomes" id="UP000676325"/>
    </source>
</evidence>